<evidence type="ECO:0000256" key="4">
    <source>
        <dbReference type="ARBA" id="ARBA00022723"/>
    </source>
</evidence>
<dbReference type="InterPro" id="IPR029063">
    <property type="entry name" value="SAM-dependent_MTases_sf"/>
</dbReference>
<keyword evidence="5" id="KW-0460">Magnesium</keyword>
<organism evidence="7 8">
    <name type="scientific">Ilex paraguariensis</name>
    <name type="common">yerba mate</name>
    <dbReference type="NCBI Taxonomy" id="185542"/>
    <lineage>
        <taxon>Eukaryota</taxon>
        <taxon>Viridiplantae</taxon>
        <taxon>Streptophyta</taxon>
        <taxon>Embryophyta</taxon>
        <taxon>Tracheophyta</taxon>
        <taxon>Spermatophyta</taxon>
        <taxon>Magnoliopsida</taxon>
        <taxon>eudicotyledons</taxon>
        <taxon>Gunneridae</taxon>
        <taxon>Pentapetalae</taxon>
        <taxon>asterids</taxon>
        <taxon>campanulids</taxon>
        <taxon>Aquifoliales</taxon>
        <taxon>Aquifoliaceae</taxon>
        <taxon>Ilex</taxon>
    </lineage>
</organism>
<name>A0ABC8RXS3_9AQUA</name>
<keyword evidence="8" id="KW-1185">Reference proteome</keyword>
<dbReference type="InterPro" id="IPR005299">
    <property type="entry name" value="MeTrfase_7"/>
</dbReference>
<feature type="region of interest" description="Disordered" evidence="6">
    <location>
        <begin position="130"/>
        <end position="163"/>
    </location>
</feature>
<proteinExistence type="inferred from homology"/>
<dbReference type="GO" id="GO:0046872">
    <property type="term" value="F:metal ion binding"/>
    <property type="evidence" value="ECO:0007669"/>
    <property type="project" value="UniProtKB-KW"/>
</dbReference>
<keyword evidence="2" id="KW-0489">Methyltransferase</keyword>
<comment type="similarity">
    <text evidence="1">Belongs to the methyltransferase superfamily. Type-7 methyltransferase family.</text>
</comment>
<evidence type="ECO:0000313" key="7">
    <source>
        <dbReference type="EMBL" id="CAK9149781.1"/>
    </source>
</evidence>
<accession>A0ABC8RXS3</accession>
<dbReference type="InterPro" id="IPR042086">
    <property type="entry name" value="MeTrfase_capping"/>
</dbReference>
<dbReference type="GO" id="GO:0032259">
    <property type="term" value="P:methylation"/>
    <property type="evidence" value="ECO:0007669"/>
    <property type="project" value="UniProtKB-KW"/>
</dbReference>
<gene>
    <name evidence="7" type="ORF">ILEXP_LOCUS17850</name>
</gene>
<feature type="compositionally biased region" description="Basic and acidic residues" evidence="6">
    <location>
        <begin position="130"/>
        <end position="154"/>
    </location>
</feature>
<protein>
    <submittedName>
        <fullName evidence="7">Uncharacterized protein</fullName>
    </submittedName>
</protein>
<dbReference type="EMBL" id="CAUOFW020001938">
    <property type="protein sequence ID" value="CAK9149781.1"/>
    <property type="molecule type" value="Genomic_DNA"/>
</dbReference>
<keyword evidence="4" id="KW-0479">Metal-binding</keyword>
<sequence>MQALVEEEKLDSFNIPQYTSSPSEVKSEVEMEGYFGIDRLEVFEINWNAYNDKSSDFYKDGAYNVAKCMRAVAEPLLLSHFSAAIIDEVFSRYRKIVANIMSKERTEFINVTVAMTKKGWKEAYKEANGTLDKEANEEPNKETEASDRKTERRLSRPLWNTKC</sequence>
<dbReference type="GO" id="GO:0008168">
    <property type="term" value="F:methyltransferase activity"/>
    <property type="evidence" value="ECO:0007669"/>
    <property type="project" value="UniProtKB-KW"/>
</dbReference>
<evidence type="ECO:0000256" key="3">
    <source>
        <dbReference type="ARBA" id="ARBA00022679"/>
    </source>
</evidence>
<keyword evidence="3" id="KW-0808">Transferase</keyword>
<evidence type="ECO:0000313" key="8">
    <source>
        <dbReference type="Proteomes" id="UP001642360"/>
    </source>
</evidence>
<evidence type="ECO:0000256" key="6">
    <source>
        <dbReference type="SAM" id="MobiDB-lite"/>
    </source>
</evidence>
<dbReference type="Pfam" id="PF03492">
    <property type="entry name" value="Methyltransf_7"/>
    <property type="match status" value="1"/>
</dbReference>
<dbReference type="Proteomes" id="UP001642360">
    <property type="component" value="Unassembled WGS sequence"/>
</dbReference>
<evidence type="ECO:0000256" key="1">
    <source>
        <dbReference type="ARBA" id="ARBA00007967"/>
    </source>
</evidence>
<evidence type="ECO:0000256" key="5">
    <source>
        <dbReference type="ARBA" id="ARBA00022842"/>
    </source>
</evidence>
<dbReference type="SUPFAM" id="SSF53335">
    <property type="entry name" value="S-adenosyl-L-methionine-dependent methyltransferases"/>
    <property type="match status" value="1"/>
</dbReference>
<comment type="caution">
    <text evidence="7">The sequence shown here is derived from an EMBL/GenBank/DDBJ whole genome shotgun (WGS) entry which is preliminary data.</text>
</comment>
<dbReference type="PANTHER" id="PTHR31009">
    <property type="entry name" value="S-ADENOSYL-L-METHIONINE:CARBOXYL METHYLTRANSFERASE FAMILY PROTEIN"/>
    <property type="match status" value="1"/>
</dbReference>
<dbReference type="Gene3D" id="1.10.1200.270">
    <property type="entry name" value="Methyltransferase, alpha-helical capping domain"/>
    <property type="match status" value="1"/>
</dbReference>
<evidence type="ECO:0000256" key="2">
    <source>
        <dbReference type="ARBA" id="ARBA00022603"/>
    </source>
</evidence>
<dbReference type="AlphaFoldDB" id="A0ABC8RXS3"/>
<reference evidence="7 8" key="1">
    <citation type="submission" date="2024-02" db="EMBL/GenBank/DDBJ databases">
        <authorList>
            <person name="Vignale AGUSTIN F."/>
            <person name="Sosa J E."/>
            <person name="Modenutti C."/>
        </authorList>
    </citation>
    <scope>NUCLEOTIDE SEQUENCE [LARGE SCALE GENOMIC DNA]</scope>
</reference>